<dbReference type="RefSeq" id="WP_121807010.1">
    <property type="nucleotide sequence ID" value="NZ_RDBE01000010.1"/>
</dbReference>
<dbReference type="EMBL" id="RDBE01000010">
    <property type="protein sequence ID" value="RLV47506.1"/>
    <property type="molecule type" value="Genomic_DNA"/>
</dbReference>
<feature type="chain" id="PRO_5018172795" description="DUF3558 domain-containing protein" evidence="2">
    <location>
        <begin position="20"/>
        <end position="177"/>
    </location>
</feature>
<keyword evidence="4" id="KW-1185">Reference proteome</keyword>
<feature type="signal peptide" evidence="2">
    <location>
        <begin position="1"/>
        <end position="19"/>
    </location>
</feature>
<dbReference type="Proteomes" id="UP000281708">
    <property type="component" value="Unassembled WGS sequence"/>
</dbReference>
<organism evidence="3 4">
    <name type="scientific">Nocardioides mangrovicus</name>
    <dbReference type="NCBI Taxonomy" id="2478913"/>
    <lineage>
        <taxon>Bacteria</taxon>
        <taxon>Bacillati</taxon>
        <taxon>Actinomycetota</taxon>
        <taxon>Actinomycetes</taxon>
        <taxon>Propionibacteriales</taxon>
        <taxon>Nocardioidaceae</taxon>
        <taxon>Nocardioides</taxon>
    </lineage>
</organism>
<reference evidence="3 4" key="1">
    <citation type="submission" date="2018-10" db="EMBL/GenBank/DDBJ databases">
        <title>Marmoricola sp. 4Q3S-7 whole genome shotgun sequence.</title>
        <authorList>
            <person name="Li F."/>
        </authorList>
    </citation>
    <scope>NUCLEOTIDE SEQUENCE [LARGE SCALE GENOMIC DNA]</scope>
    <source>
        <strain evidence="3 4">4Q3S-7</strain>
    </source>
</reference>
<evidence type="ECO:0000313" key="3">
    <source>
        <dbReference type="EMBL" id="RLV47506.1"/>
    </source>
</evidence>
<sequence length="177" mass="18577">MLVLAAVSVAALAACGHQAASVDLSAISTSSTTGSTVCGALPRHAVELALGTDDLRVVKRGAGLDAIGSTDVTSCQVYRPGSTTWSLDVAFADFKGTENQQLLAEFQQRSGNREKKLPSDLGTGLVDSPWSTGSPSAQVTMMNGEKQLQITLARVPARRDQSEDVLALARLLKPYFA</sequence>
<feature type="region of interest" description="Disordered" evidence="1">
    <location>
        <begin position="110"/>
        <end position="129"/>
    </location>
</feature>
<evidence type="ECO:0000256" key="2">
    <source>
        <dbReference type="SAM" id="SignalP"/>
    </source>
</evidence>
<evidence type="ECO:0000313" key="4">
    <source>
        <dbReference type="Proteomes" id="UP000281708"/>
    </source>
</evidence>
<comment type="caution">
    <text evidence="3">The sequence shown here is derived from an EMBL/GenBank/DDBJ whole genome shotgun (WGS) entry which is preliminary data.</text>
</comment>
<keyword evidence="2" id="KW-0732">Signal</keyword>
<evidence type="ECO:0000256" key="1">
    <source>
        <dbReference type="SAM" id="MobiDB-lite"/>
    </source>
</evidence>
<dbReference type="AlphaFoldDB" id="A0A3L8NW75"/>
<accession>A0A3L8NW75</accession>
<evidence type="ECO:0008006" key="5">
    <source>
        <dbReference type="Google" id="ProtNLM"/>
    </source>
</evidence>
<gene>
    <name evidence="3" type="ORF">D9V37_15085</name>
</gene>
<protein>
    <recommendedName>
        <fullName evidence="5">DUF3558 domain-containing protein</fullName>
    </recommendedName>
</protein>
<name>A0A3L8NW75_9ACTN</name>
<proteinExistence type="predicted"/>